<proteinExistence type="predicted"/>
<dbReference type="AlphaFoldDB" id="A0A6V7VZI7"/>
<protein>
    <submittedName>
        <fullName evidence="2">Uncharacterized protein</fullName>
    </submittedName>
</protein>
<evidence type="ECO:0000313" key="2">
    <source>
        <dbReference type="EMBL" id="CAD2180345.1"/>
    </source>
</evidence>
<name>A0A6V7VZI7_MELEN</name>
<evidence type="ECO:0000313" key="3">
    <source>
        <dbReference type="Proteomes" id="UP000580250"/>
    </source>
</evidence>
<gene>
    <name evidence="2" type="ORF">MENT_LOCUS32415</name>
</gene>
<accession>A0A6V7VZI7</accession>
<dbReference type="EMBL" id="CAJEWN010000368">
    <property type="protein sequence ID" value="CAD2180345.1"/>
    <property type="molecule type" value="Genomic_DNA"/>
</dbReference>
<organism evidence="2 3">
    <name type="scientific">Meloidogyne enterolobii</name>
    <name type="common">Root-knot nematode worm</name>
    <name type="synonym">Meloidogyne mayaguensis</name>
    <dbReference type="NCBI Taxonomy" id="390850"/>
    <lineage>
        <taxon>Eukaryota</taxon>
        <taxon>Metazoa</taxon>
        <taxon>Ecdysozoa</taxon>
        <taxon>Nematoda</taxon>
        <taxon>Chromadorea</taxon>
        <taxon>Rhabditida</taxon>
        <taxon>Tylenchina</taxon>
        <taxon>Tylenchomorpha</taxon>
        <taxon>Tylenchoidea</taxon>
        <taxon>Meloidogynidae</taxon>
        <taxon>Meloidogyninae</taxon>
        <taxon>Meloidogyne</taxon>
    </lineage>
</organism>
<comment type="caution">
    <text evidence="2">The sequence shown here is derived from an EMBL/GenBank/DDBJ whole genome shotgun (WGS) entry which is preliminary data.</text>
</comment>
<dbReference type="Proteomes" id="UP000580250">
    <property type="component" value="Unassembled WGS sequence"/>
</dbReference>
<feature type="region of interest" description="Disordered" evidence="1">
    <location>
        <begin position="39"/>
        <end position="58"/>
    </location>
</feature>
<sequence>MKEEAQKKLELTKRLFNALQVVLYETNNLLDWEEYYNEATKEEENNEEKEKDGKEEEA</sequence>
<reference evidence="2 3" key="1">
    <citation type="submission" date="2020-08" db="EMBL/GenBank/DDBJ databases">
        <authorList>
            <person name="Koutsovoulos G."/>
            <person name="Danchin GJ E."/>
        </authorList>
    </citation>
    <scope>NUCLEOTIDE SEQUENCE [LARGE SCALE GENOMIC DNA]</scope>
</reference>
<evidence type="ECO:0000256" key="1">
    <source>
        <dbReference type="SAM" id="MobiDB-lite"/>
    </source>
</evidence>